<feature type="region of interest" description="Disordered" evidence="3">
    <location>
        <begin position="1"/>
        <end position="48"/>
    </location>
</feature>
<accession>A0AB32WQ84</accession>
<evidence type="ECO:0000313" key="4">
    <source>
        <dbReference type="Proteomes" id="UP000694886"/>
    </source>
</evidence>
<dbReference type="InterPro" id="IPR023175">
    <property type="entry name" value="Vta1/CALS_N_sf"/>
</dbReference>
<dbReference type="Gramene" id="Tc07v2_t011340.2">
    <property type="protein sequence ID" value="Tc07v2_p011340.2"/>
    <property type="gene ID" value="Tc07v2_g011340"/>
</dbReference>
<evidence type="ECO:0000313" key="5">
    <source>
        <dbReference type="RefSeq" id="XP_017980415.1"/>
    </source>
</evidence>
<feature type="compositionally biased region" description="Polar residues" evidence="3">
    <location>
        <begin position="35"/>
        <end position="48"/>
    </location>
</feature>
<proteinExistence type="predicted"/>
<dbReference type="GeneID" id="18594486"/>
<evidence type="ECO:0000256" key="3">
    <source>
        <dbReference type="SAM" id="MobiDB-lite"/>
    </source>
</evidence>
<comment type="subcellular location">
    <subcellularLocation>
        <location evidence="1">Endomembrane system</location>
    </subcellularLocation>
</comment>
<keyword evidence="2" id="KW-0472">Membrane</keyword>
<sequence length="94" mass="10632">MSNEIVPVDPIFDEEPKPNKQPTISHGEKEESKGVTRSLTDGESSSCRSGRYVSEMFNGERLPPTLASEIQRFLRVANMLEWKAPRVAYLCKMC</sequence>
<dbReference type="GO" id="GO:0012505">
    <property type="term" value="C:endomembrane system"/>
    <property type="evidence" value="ECO:0007669"/>
    <property type="project" value="UniProtKB-SubCell"/>
</dbReference>
<protein>
    <submittedName>
        <fullName evidence="5">Callose synthase 8 isoform X1</fullName>
    </submittedName>
</protein>
<dbReference type="Gene3D" id="1.25.40.270">
    <property type="entry name" value="Vacuolar protein sorting-associated protein vta1"/>
    <property type="match status" value="1"/>
</dbReference>
<dbReference type="Proteomes" id="UP000694886">
    <property type="component" value="Chromosome 7"/>
</dbReference>
<evidence type="ECO:0000256" key="2">
    <source>
        <dbReference type="ARBA" id="ARBA00023136"/>
    </source>
</evidence>
<organism evidence="4 5">
    <name type="scientific">Theobroma cacao</name>
    <name type="common">Cacao</name>
    <name type="synonym">Cocoa</name>
    <dbReference type="NCBI Taxonomy" id="3641"/>
    <lineage>
        <taxon>Eukaryota</taxon>
        <taxon>Viridiplantae</taxon>
        <taxon>Streptophyta</taxon>
        <taxon>Embryophyta</taxon>
        <taxon>Tracheophyta</taxon>
        <taxon>Spermatophyta</taxon>
        <taxon>Magnoliopsida</taxon>
        <taxon>eudicotyledons</taxon>
        <taxon>Gunneridae</taxon>
        <taxon>Pentapetalae</taxon>
        <taxon>rosids</taxon>
        <taxon>malvids</taxon>
        <taxon>Malvales</taxon>
        <taxon>Malvaceae</taxon>
        <taxon>Byttnerioideae</taxon>
        <taxon>Theobroma</taxon>
    </lineage>
</organism>
<name>A0AB32WQ84_THECC</name>
<reference evidence="4" key="1">
    <citation type="journal article" date="1997" name="Nucleic Acids Res.">
        <title>tRNAscan-SE: a program for improved detection of transfer RNA genes in genomic sequence.</title>
        <authorList>
            <person name="Lowe T.M."/>
            <person name="Eddy S.R."/>
        </authorList>
    </citation>
    <scope>NUCLEOTIDE SEQUENCE [LARGE SCALE GENOMIC DNA]</scope>
    <source>
        <strain evidence="4">r\B97-61/B2</strain>
    </source>
</reference>
<evidence type="ECO:0000256" key="1">
    <source>
        <dbReference type="ARBA" id="ARBA00004308"/>
    </source>
</evidence>
<gene>
    <name evidence="5" type="primary">LOC18594486</name>
</gene>
<dbReference type="RefSeq" id="XP_017980415.1">
    <property type="nucleotide sequence ID" value="XM_018124926.1"/>
</dbReference>
<dbReference type="AlphaFoldDB" id="A0AB32WQ84"/>
<reference evidence="5" key="2">
    <citation type="submission" date="2025-08" db="UniProtKB">
        <authorList>
            <consortium name="RefSeq"/>
        </authorList>
    </citation>
    <scope>IDENTIFICATION</scope>
</reference>
<dbReference type="KEGG" id="tcc:18594486"/>